<feature type="domain" description="Solute-binding protein family 5" evidence="5">
    <location>
        <begin position="1"/>
        <end position="130"/>
    </location>
</feature>
<comment type="subcellular location">
    <subcellularLocation>
        <location evidence="1">Cell envelope</location>
    </subcellularLocation>
</comment>
<proteinExistence type="inferred from homology"/>
<evidence type="ECO:0000256" key="1">
    <source>
        <dbReference type="ARBA" id="ARBA00004196"/>
    </source>
</evidence>
<accession>A0A537J837</accession>
<gene>
    <name evidence="6" type="ORF">E6H04_10205</name>
</gene>
<dbReference type="Pfam" id="PF00496">
    <property type="entry name" value="SBP_bac_5"/>
    <property type="match status" value="1"/>
</dbReference>
<comment type="similarity">
    <text evidence="2">Belongs to the bacterial solute-binding protein 5 family.</text>
</comment>
<dbReference type="PANTHER" id="PTHR30290:SF10">
    <property type="entry name" value="PERIPLASMIC OLIGOPEPTIDE-BINDING PROTEIN-RELATED"/>
    <property type="match status" value="1"/>
</dbReference>
<sequence>MKYCVDRQKILQLVLAGQGTIANDDPVAPWIEYGVADPSRKPDIGKAKALLAEAGHRDGLKVELWTSKAITGMEELATVFKEMAAPAGIEVVIKEAAANDYWDTIWLKQPFIASGWSGRPADDALAVAYLSDAKWNETHWKRPEFDQLIHQARQTVSYDQRKALYQKAQKMLIDEGGAFIPVYVNALSATAAKINGWSPHPQKFLKDFRHMSLAG</sequence>
<dbReference type="Proteomes" id="UP000320048">
    <property type="component" value="Unassembled WGS sequence"/>
</dbReference>
<name>A0A537J837_9BACT</name>
<dbReference type="InterPro" id="IPR039424">
    <property type="entry name" value="SBP_5"/>
</dbReference>
<protein>
    <recommendedName>
        <fullName evidence="5">Solute-binding protein family 5 domain-containing protein</fullName>
    </recommendedName>
</protein>
<evidence type="ECO:0000259" key="5">
    <source>
        <dbReference type="Pfam" id="PF00496"/>
    </source>
</evidence>
<dbReference type="EMBL" id="VBAO01000267">
    <property type="protein sequence ID" value="TMI79675.1"/>
    <property type="molecule type" value="Genomic_DNA"/>
</dbReference>
<dbReference type="GO" id="GO:1904680">
    <property type="term" value="F:peptide transmembrane transporter activity"/>
    <property type="evidence" value="ECO:0007669"/>
    <property type="project" value="TreeGrafter"/>
</dbReference>
<comment type="caution">
    <text evidence="6">The sequence shown here is derived from an EMBL/GenBank/DDBJ whole genome shotgun (WGS) entry which is preliminary data.</text>
</comment>
<dbReference type="PANTHER" id="PTHR30290">
    <property type="entry name" value="PERIPLASMIC BINDING COMPONENT OF ABC TRANSPORTER"/>
    <property type="match status" value="1"/>
</dbReference>
<evidence type="ECO:0000256" key="2">
    <source>
        <dbReference type="ARBA" id="ARBA00005695"/>
    </source>
</evidence>
<dbReference type="Gene3D" id="3.40.190.10">
    <property type="entry name" value="Periplasmic binding protein-like II"/>
    <property type="match status" value="1"/>
</dbReference>
<evidence type="ECO:0000256" key="4">
    <source>
        <dbReference type="ARBA" id="ARBA00022729"/>
    </source>
</evidence>
<organism evidence="6 7">
    <name type="scientific">Candidatus Segetimicrobium genomatis</name>
    <dbReference type="NCBI Taxonomy" id="2569760"/>
    <lineage>
        <taxon>Bacteria</taxon>
        <taxon>Bacillati</taxon>
        <taxon>Candidatus Sysuimicrobiota</taxon>
        <taxon>Candidatus Sysuimicrobiia</taxon>
        <taxon>Candidatus Sysuimicrobiales</taxon>
        <taxon>Candidatus Segetimicrobiaceae</taxon>
        <taxon>Candidatus Segetimicrobium</taxon>
    </lineage>
</organism>
<evidence type="ECO:0000313" key="6">
    <source>
        <dbReference type="EMBL" id="TMI79675.1"/>
    </source>
</evidence>
<dbReference type="AlphaFoldDB" id="A0A537J837"/>
<keyword evidence="3" id="KW-0813">Transport</keyword>
<evidence type="ECO:0000313" key="7">
    <source>
        <dbReference type="Proteomes" id="UP000320048"/>
    </source>
</evidence>
<keyword evidence="4" id="KW-0732">Signal</keyword>
<evidence type="ECO:0000256" key="3">
    <source>
        <dbReference type="ARBA" id="ARBA00022448"/>
    </source>
</evidence>
<dbReference type="InterPro" id="IPR000914">
    <property type="entry name" value="SBP_5_dom"/>
</dbReference>
<reference evidence="6 7" key="1">
    <citation type="journal article" date="2019" name="Nat. Microbiol.">
        <title>Mediterranean grassland soil C-N compound turnover is dependent on rainfall and depth, and is mediated by genomically divergent microorganisms.</title>
        <authorList>
            <person name="Diamond S."/>
            <person name="Andeer P.F."/>
            <person name="Li Z."/>
            <person name="Crits-Christoph A."/>
            <person name="Burstein D."/>
            <person name="Anantharaman K."/>
            <person name="Lane K.R."/>
            <person name="Thomas B.C."/>
            <person name="Pan C."/>
            <person name="Northen T.R."/>
            <person name="Banfield J.F."/>
        </authorList>
    </citation>
    <scope>NUCLEOTIDE SEQUENCE [LARGE SCALE GENOMIC DNA]</scope>
    <source>
        <strain evidence="6">NP_7</strain>
    </source>
</reference>
<dbReference type="SUPFAM" id="SSF53850">
    <property type="entry name" value="Periplasmic binding protein-like II"/>
    <property type="match status" value="1"/>
</dbReference>
<dbReference type="GO" id="GO:0030313">
    <property type="term" value="C:cell envelope"/>
    <property type="evidence" value="ECO:0007669"/>
    <property type="project" value="UniProtKB-SubCell"/>
</dbReference>
<dbReference type="GO" id="GO:0015833">
    <property type="term" value="P:peptide transport"/>
    <property type="evidence" value="ECO:0007669"/>
    <property type="project" value="TreeGrafter"/>
</dbReference>
<dbReference type="Gene3D" id="3.10.105.10">
    <property type="entry name" value="Dipeptide-binding Protein, Domain 3"/>
    <property type="match status" value="1"/>
</dbReference>